<feature type="binding site" evidence="6">
    <location>
        <position position="340"/>
    </location>
    <ligand>
        <name>S-adenosyl-L-methionine</name>
        <dbReference type="ChEBI" id="CHEBI:59789"/>
    </ligand>
</feature>
<dbReference type="PROSITE" id="PS01231">
    <property type="entry name" value="TRMA_2"/>
    <property type="match status" value="1"/>
</dbReference>
<feature type="binding site" evidence="6">
    <location>
        <position position="388"/>
    </location>
    <ligand>
        <name>S-adenosyl-L-methionine</name>
        <dbReference type="ChEBI" id="CHEBI:59789"/>
    </ligand>
</feature>
<proteinExistence type="inferred from homology"/>
<evidence type="ECO:0000259" key="8">
    <source>
        <dbReference type="PROSITE" id="PS50926"/>
    </source>
</evidence>
<gene>
    <name evidence="9" type="ORF">SAMN05444972_10152</name>
</gene>
<dbReference type="PROSITE" id="PS51687">
    <property type="entry name" value="SAM_MT_RNA_M5U"/>
    <property type="match status" value="1"/>
</dbReference>
<comment type="similarity">
    <text evidence="6">Belongs to the class I-like SAM-binding methyltransferase superfamily. RNA M5U methyltransferase family.</text>
</comment>
<dbReference type="InterPro" id="IPR029063">
    <property type="entry name" value="SAM-dependent_MTases_sf"/>
</dbReference>
<evidence type="ECO:0000256" key="6">
    <source>
        <dbReference type="PROSITE-ProRule" id="PRU01024"/>
    </source>
</evidence>
<organism evidence="9 10">
    <name type="scientific">Marininema halotolerans</name>
    <dbReference type="NCBI Taxonomy" id="1155944"/>
    <lineage>
        <taxon>Bacteria</taxon>
        <taxon>Bacillati</taxon>
        <taxon>Bacillota</taxon>
        <taxon>Bacilli</taxon>
        <taxon>Bacillales</taxon>
        <taxon>Thermoactinomycetaceae</taxon>
        <taxon>Marininema</taxon>
    </lineage>
</organism>
<accession>A0A1I6NR17</accession>
<keyword evidence="1" id="KW-0004">4Fe-4S</keyword>
<dbReference type="Pfam" id="PF05958">
    <property type="entry name" value="tRNA_U5-meth_tr"/>
    <property type="match status" value="1"/>
</dbReference>
<keyword evidence="4 6" id="KW-0949">S-adenosyl-L-methionine</keyword>
<evidence type="ECO:0000256" key="5">
    <source>
        <dbReference type="ARBA" id="ARBA00023014"/>
    </source>
</evidence>
<feature type="binding site" evidence="6">
    <location>
        <position position="290"/>
    </location>
    <ligand>
        <name>S-adenosyl-L-methionine</name>
        <dbReference type="ChEBI" id="CHEBI:59789"/>
    </ligand>
</feature>
<protein>
    <submittedName>
        <fullName evidence="9">23S rRNA (Uracil1939-C5)-methyltransferase</fullName>
    </submittedName>
</protein>
<feature type="binding site" evidence="6">
    <location>
        <position position="319"/>
    </location>
    <ligand>
        <name>S-adenosyl-L-methionine</name>
        <dbReference type="ChEBI" id="CHEBI:59789"/>
    </ligand>
</feature>
<dbReference type="SUPFAM" id="SSF50249">
    <property type="entry name" value="Nucleic acid-binding proteins"/>
    <property type="match status" value="1"/>
</dbReference>
<dbReference type="GO" id="GO:0070475">
    <property type="term" value="P:rRNA base methylation"/>
    <property type="evidence" value="ECO:0007669"/>
    <property type="project" value="TreeGrafter"/>
</dbReference>
<feature type="active site" evidence="7">
    <location>
        <position position="415"/>
    </location>
</feature>
<dbReference type="PANTHER" id="PTHR11061:SF30">
    <property type="entry name" value="TRNA (URACIL(54)-C(5))-METHYLTRANSFERASE"/>
    <property type="match status" value="1"/>
</dbReference>
<evidence type="ECO:0000313" key="9">
    <source>
        <dbReference type="EMBL" id="SFS30452.1"/>
    </source>
</evidence>
<feature type="domain" description="TRAM" evidence="8">
    <location>
        <begin position="7"/>
        <end position="66"/>
    </location>
</feature>
<keyword evidence="1" id="KW-0408">Iron</keyword>
<keyword evidence="2 6" id="KW-0489">Methyltransferase</keyword>
<dbReference type="PROSITE" id="PS01230">
    <property type="entry name" value="TRMA_1"/>
    <property type="match status" value="1"/>
</dbReference>
<dbReference type="InterPro" id="IPR030390">
    <property type="entry name" value="MeTrfase_TrmA_AS"/>
</dbReference>
<name>A0A1I6NR17_9BACL</name>
<evidence type="ECO:0000313" key="10">
    <source>
        <dbReference type="Proteomes" id="UP000198660"/>
    </source>
</evidence>
<dbReference type="Gene3D" id="3.40.50.150">
    <property type="entry name" value="Vaccinia Virus protein VP39"/>
    <property type="match status" value="1"/>
</dbReference>
<keyword evidence="1" id="KW-0479">Metal-binding</keyword>
<dbReference type="SUPFAM" id="SSF53335">
    <property type="entry name" value="S-adenosyl-L-methionine-dependent methyltransferases"/>
    <property type="match status" value="1"/>
</dbReference>
<dbReference type="GO" id="GO:0070041">
    <property type="term" value="F:rRNA (uridine-C5-)-methyltransferase activity"/>
    <property type="evidence" value="ECO:0007669"/>
    <property type="project" value="TreeGrafter"/>
</dbReference>
<dbReference type="InterPro" id="IPR010280">
    <property type="entry name" value="U5_MeTrfase_fam"/>
</dbReference>
<feature type="active site" description="Nucleophile" evidence="6">
    <location>
        <position position="415"/>
    </location>
</feature>
<sequence>MPKLIPPVKSGESIELMITGLSHTGDGVGKTEEGFTVFIPLALPGERVRVKIAQVKKTYAHARLEEIIASSDERVDAPCPVFETCGGCQIQHLTYAAQLTMKQQQVIDAFRRIGGLEHTKVLPPIGMDNPWNYRNKAQVPFGQRNGKTVAGFYAAGSHQIVEFSHCMIQQPENDRTIQWVKNRVKELQIPSYNEKNHRGILRHVMVRTGIHTNDVMVVLVTNGEHLPRKKELLSSLIEKIPGLTSVVQNINKRRSNVVLGNENRLLWGDPVIHDYIGDVRFAISPHSFFQVNPLQTERLYREVKNFASLSGKETVLDVYCGTGTIGLYLAKDAKRVLGIESIAQAVDNARENAMANDIHHASFTCGKAEEVLPRWEQEGIRAQVIVVDPPRKGCEERLLDACVEMNPERIVYVSCNPATLARDASRLEERGFQMRGVQPVDMFPHTNHIECVTVFDRMEDKG</sequence>
<dbReference type="GO" id="GO:0051539">
    <property type="term" value="F:4 iron, 4 sulfur cluster binding"/>
    <property type="evidence" value="ECO:0007669"/>
    <property type="project" value="UniProtKB-KW"/>
</dbReference>
<dbReference type="CDD" id="cd02440">
    <property type="entry name" value="AdoMet_MTases"/>
    <property type="match status" value="1"/>
</dbReference>
<reference evidence="10" key="1">
    <citation type="submission" date="2016-10" db="EMBL/GenBank/DDBJ databases">
        <authorList>
            <person name="Varghese N."/>
            <person name="Submissions S."/>
        </authorList>
    </citation>
    <scope>NUCLEOTIDE SEQUENCE [LARGE SCALE GENOMIC DNA]</scope>
    <source>
        <strain evidence="10">DSM 45789</strain>
    </source>
</reference>
<evidence type="ECO:0000256" key="2">
    <source>
        <dbReference type="ARBA" id="ARBA00022603"/>
    </source>
</evidence>
<dbReference type="Gene3D" id="2.40.50.1070">
    <property type="match status" value="1"/>
</dbReference>
<dbReference type="Pfam" id="PF01938">
    <property type="entry name" value="TRAM"/>
    <property type="match status" value="1"/>
</dbReference>
<keyword evidence="3 6" id="KW-0808">Transferase</keyword>
<keyword evidence="5" id="KW-0411">Iron-sulfur</keyword>
<dbReference type="OrthoDB" id="9804590at2"/>
<dbReference type="Proteomes" id="UP000198660">
    <property type="component" value="Unassembled WGS sequence"/>
</dbReference>
<dbReference type="InterPro" id="IPR002792">
    <property type="entry name" value="TRAM_dom"/>
</dbReference>
<evidence type="ECO:0000256" key="1">
    <source>
        <dbReference type="ARBA" id="ARBA00022485"/>
    </source>
</evidence>
<dbReference type="FunFam" id="2.40.50.140:FF:000097">
    <property type="entry name" value="23S rRNA (uracil(1939)-C(5))-methyltransferase RlmD"/>
    <property type="match status" value="1"/>
</dbReference>
<dbReference type="RefSeq" id="WP_091832099.1">
    <property type="nucleotide sequence ID" value="NZ_FPAA01000001.1"/>
</dbReference>
<dbReference type="InterPro" id="IPR030391">
    <property type="entry name" value="MeTrfase_TrmA_CS"/>
</dbReference>
<dbReference type="InterPro" id="IPR012340">
    <property type="entry name" value="NA-bd_OB-fold"/>
</dbReference>
<dbReference type="PANTHER" id="PTHR11061">
    <property type="entry name" value="RNA M5U METHYLTRANSFERASE"/>
    <property type="match status" value="1"/>
</dbReference>
<dbReference type="FunFam" id="2.40.50.1070:FF:000003">
    <property type="entry name" value="23S rRNA (Uracil-5-)-methyltransferase RumA"/>
    <property type="match status" value="1"/>
</dbReference>
<dbReference type="FunFam" id="3.40.50.150:FF:000009">
    <property type="entry name" value="23S rRNA (Uracil(1939)-C(5))-methyltransferase RlmD"/>
    <property type="match status" value="1"/>
</dbReference>
<evidence type="ECO:0000256" key="7">
    <source>
        <dbReference type="PROSITE-ProRule" id="PRU10015"/>
    </source>
</evidence>
<dbReference type="NCBIfam" id="TIGR00479">
    <property type="entry name" value="rumA"/>
    <property type="match status" value="1"/>
</dbReference>
<dbReference type="EMBL" id="FPAA01000001">
    <property type="protein sequence ID" value="SFS30452.1"/>
    <property type="molecule type" value="Genomic_DNA"/>
</dbReference>
<evidence type="ECO:0000256" key="4">
    <source>
        <dbReference type="ARBA" id="ARBA00022691"/>
    </source>
</evidence>
<keyword evidence="10" id="KW-1185">Reference proteome</keyword>
<dbReference type="AlphaFoldDB" id="A0A1I6NR17"/>
<dbReference type="Gene3D" id="2.40.50.140">
    <property type="entry name" value="Nucleic acid-binding proteins"/>
    <property type="match status" value="1"/>
</dbReference>
<dbReference type="PROSITE" id="PS50926">
    <property type="entry name" value="TRAM"/>
    <property type="match status" value="1"/>
</dbReference>
<evidence type="ECO:0000256" key="3">
    <source>
        <dbReference type="ARBA" id="ARBA00022679"/>
    </source>
</evidence>